<keyword evidence="1" id="KW-0597">Phosphoprotein</keyword>
<dbReference type="SUPFAM" id="SSF47226">
    <property type="entry name" value="Histidine-containing phosphotransfer domain, HPT domain"/>
    <property type="match status" value="1"/>
</dbReference>
<evidence type="ECO:0000256" key="1">
    <source>
        <dbReference type="PROSITE-ProRule" id="PRU00110"/>
    </source>
</evidence>
<feature type="domain" description="HPt" evidence="2">
    <location>
        <begin position="17"/>
        <end position="108"/>
    </location>
</feature>
<dbReference type="InterPro" id="IPR008207">
    <property type="entry name" value="Sig_transdc_His_kin_Hpt_dom"/>
</dbReference>
<sequence>MTEQPNLEYLKQFSGGDQAFEKKLFTVLKKEFPVEKETYFQNLKLNNFKLASENVHKIKHKISILGLEKSYQLATEHENNLRESNASLKDEFQTVLNVITDFLETLNY</sequence>
<evidence type="ECO:0000259" key="2">
    <source>
        <dbReference type="PROSITE" id="PS50894"/>
    </source>
</evidence>
<dbReference type="InterPro" id="IPR036641">
    <property type="entry name" value="HPT_dom_sf"/>
</dbReference>
<accession>A0ABW3JEY8</accession>
<keyword evidence="4" id="KW-1185">Reference proteome</keyword>
<proteinExistence type="predicted"/>
<dbReference type="Proteomes" id="UP001597061">
    <property type="component" value="Unassembled WGS sequence"/>
</dbReference>
<dbReference type="PROSITE" id="PS50894">
    <property type="entry name" value="HPT"/>
    <property type="match status" value="1"/>
</dbReference>
<reference evidence="4" key="1">
    <citation type="journal article" date="2019" name="Int. J. Syst. Evol. Microbiol.">
        <title>The Global Catalogue of Microorganisms (GCM) 10K type strain sequencing project: providing services to taxonomists for standard genome sequencing and annotation.</title>
        <authorList>
            <consortium name="The Broad Institute Genomics Platform"/>
            <consortium name="The Broad Institute Genome Sequencing Center for Infectious Disease"/>
            <person name="Wu L."/>
            <person name="Ma J."/>
        </authorList>
    </citation>
    <scope>NUCLEOTIDE SEQUENCE [LARGE SCALE GENOMIC DNA]</scope>
    <source>
        <strain evidence="4">CCUG 62414</strain>
    </source>
</reference>
<evidence type="ECO:0000313" key="4">
    <source>
        <dbReference type="Proteomes" id="UP001597061"/>
    </source>
</evidence>
<evidence type="ECO:0000313" key="3">
    <source>
        <dbReference type="EMBL" id="MFD0988933.1"/>
    </source>
</evidence>
<comment type="caution">
    <text evidence="3">The sequence shown here is derived from an EMBL/GenBank/DDBJ whole genome shotgun (WGS) entry which is preliminary data.</text>
</comment>
<feature type="modified residue" description="Phosphohistidine" evidence="1">
    <location>
        <position position="56"/>
    </location>
</feature>
<organism evidence="3 4">
    <name type="scientific">Mariniflexile jejuense</name>
    <dbReference type="NCBI Taxonomy" id="1173582"/>
    <lineage>
        <taxon>Bacteria</taxon>
        <taxon>Pseudomonadati</taxon>
        <taxon>Bacteroidota</taxon>
        <taxon>Flavobacteriia</taxon>
        <taxon>Flavobacteriales</taxon>
        <taxon>Flavobacteriaceae</taxon>
        <taxon>Mariniflexile</taxon>
    </lineage>
</organism>
<dbReference type="EMBL" id="JBHTJI010000001">
    <property type="protein sequence ID" value="MFD0988933.1"/>
    <property type="molecule type" value="Genomic_DNA"/>
</dbReference>
<gene>
    <name evidence="3" type="ORF">ACFQ1R_02385</name>
</gene>
<dbReference type="Gene3D" id="1.20.120.160">
    <property type="entry name" value="HPT domain"/>
    <property type="match status" value="1"/>
</dbReference>
<dbReference type="RefSeq" id="WP_379924511.1">
    <property type="nucleotide sequence ID" value="NZ_JBHTJI010000001.1"/>
</dbReference>
<protein>
    <submittedName>
        <fullName evidence="3">Hpt domain-containing protein</fullName>
    </submittedName>
</protein>
<name>A0ABW3JEY8_9FLAO</name>